<feature type="transmembrane region" description="Helical" evidence="11">
    <location>
        <begin position="133"/>
        <end position="155"/>
    </location>
</feature>
<evidence type="ECO:0000313" key="14">
    <source>
        <dbReference type="EMBL" id="PTR13839.1"/>
    </source>
</evidence>
<comment type="subcellular location">
    <subcellularLocation>
        <location evidence="1">Cell membrane</location>
        <topology evidence="1">Multi-pass membrane protein</topology>
    </subcellularLocation>
</comment>
<comment type="caution">
    <text evidence="14">The sequence shown here is derived from an EMBL/GenBank/DDBJ whole genome shotgun (WGS) entry which is preliminary data.</text>
</comment>
<accession>A0A2T5JUJ4</accession>
<dbReference type="Gene3D" id="3.10.580.10">
    <property type="entry name" value="CBS-domain"/>
    <property type="match status" value="1"/>
</dbReference>
<dbReference type="GO" id="GO:0005886">
    <property type="term" value="C:plasma membrane"/>
    <property type="evidence" value="ECO:0007669"/>
    <property type="project" value="UniProtKB-SubCell"/>
</dbReference>
<dbReference type="InterPro" id="IPR044751">
    <property type="entry name" value="Ion_transp-like_CBS"/>
</dbReference>
<dbReference type="PROSITE" id="PS51371">
    <property type="entry name" value="CBS"/>
    <property type="match status" value="2"/>
</dbReference>
<gene>
    <name evidence="14" type="ORF">C8J28_1194</name>
</gene>
<dbReference type="FunFam" id="3.30.465.10:FF:000023">
    <property type="entry name" value="Magnesium and cobalt transporter"/>
    <property type="match status" value="1"/>
</dbReference>
<dbReference type="OrthoDB" id="9805314at2"/>
<feature type="transmembrane region" description="Helical" evidence="11">
    <location>
        <begin position="63"/>
        <end position="85"/>
    </location>
</feature>
<feature type="domain" description="CNNM transmembrane" evidence="13">
    <location>
        <begin position="1"/>
        <end position="198"/>
    </location>
</feature>
<dbReference type="CDD" id="cd04590">
    <property type="entry name" value="CBS_pair_CorC_HlyC_assoc"/>
    <property type="match status" value="1"/>
</dbReference>
<proteinExistence type="inferred from homology"/>
<dbReference type="GO" id="GO:0050660">
    <property type="term" value="F:flavin adenine dinucleotide binding"/>
    <property type="evidence" value="ECO:0007669"/>
    <property type="project" value="InterPro"/>
</dbReference>
<dbReference type="Pfam" id="PF03471">
    <property type="entry name" value="CorC_HlyC"/>
    <property type="match status" value="1"/>
</dbReference>
<evidence type="ECO:0000256" key="7">
    <source>
        <dbReference type="ARBA" id="ARBA00023122"/>
    </source>
</evidence>
<evidence type="ECO:0000256" key="3">
    <source>
        <dbReference type="ARBA" id="ARBA00022475"/>
    </source>
</evidence>
<feature type="transmembrane region" description="Helical" evidence="11">
    <location>
        <begin position="97"/>
        <end position="121"/>
    </location>
</feature>
<dbReference type="PROSITE" id="PS51846">
    <property type="entry name" value="CNNM"/>
    <property type="match status" value="1"/>
</dbReference>
<dbReference type="InterPro" id="IPR002550">
    <property type="entry name" value="CNNM"/>
</dbReference>
<keyword evidence="8 10" id="KW-0472">Membrane</keyword>
<feature type="domain" description="CBS" evidence="12">
    <location>
        <begin position="280"/>
        <end position="337"/>
    </location>
</feature>
<dbReference type="Gene3D" id="3.30.465.10">
    <property type="match status" value="1"/>
</dbReference>
<evidence type="ECO:0000256" key="2">
    <source>
        <dbReference type="ARBA" id="ARBA00006446"/>
    </source>
</evidence>
<evidence type="ECO:0000256" key="10">
    <source>
        <dbReference type="PROSITE-ProRule" id="PRU01193"/>
    </source>
</evidence>
<dbReference type="Pfam" id="PF00571">
    <property type="entry name" value="CBS"/>
    <property type="match status" value="2"/>
</dbReference>
<dbReference type="InterPro" id="IPR000644">
    <property type="entry name" value="CBS_dom"/>
</dbReference>
<dbReference type="RefSeq" id="WP_108222052.1">
    <property type="nucleotide sequence ID" value="NZ_CP090024.1"/>
</dbReference>
<keyword evidence="4 10" id="KW-0812">Transmembrane</keyword>
<dbReference type="InterPro" id="IPR046342">
    <property type="entry name" value="CBS_dom_sf"/>
</dbReference>
<organism evidence="14 15">
    <name type="scientific">Cereibacter azotoformans</name>
    <dbReference type="NCBI Taxonomy" id="43057"/>
    <lineage>
        <taxon>Bacteria</taxon>
        <taxon>Pseudomonadati</taxon>
        <taxon>Pseudomonadota</taxon>
        <taxon>Alphaproteobacteria</taxon>
        <taxon>Rhodobacterales</taxon>
        <taxon>Paracoccaceae</taxon>
        <taxon>Cereibacter</taxon>
    </lineage>
</organism>
<protein>
    <submittedName>
        <fullName evidence="14">Putative hemolysin</fullName>
    </submittedName>
</protein>
<dbReference type="SUPFAM" id="SSF54631">
    <property type="entry name" value="CBS-domain pair"/>
    <property type="match status" value="1"/>
</dbReference>
<keyword evidence="6 10" id="KW-1133">Transmembrane helix</keyword>
<sequence length="434" mass="46104">MYLEIAIVVLLTLINGLLAMSELAIVSARPGRLKVLADQETPGAATAIRLAEDPGRFLSSVQIGITLVGVLSGAFSGATLGARLAGTLTTAGMPATLAQSVGVGAVVVAITYLSLIVGELVPKQIALRSPEQVACRVAPLMRAVAAVAAPLVWLLDRSGKVVLALLGQGGARTQAVTDEEVRLLISEAEASGSIHAAESRMISGVMRMADRTARGLMTPRHEVDVLNAGATRAEAMALFNGSRRSRLPVRAGGPDDIIGVVSIRDVAAAPASDGFDLRDLVQEAPVVHEHQGALEVIERLRATPSHMVLVYDEYGAFEGIVTPLDLLEIITGAFNEETTDEPVVVTREDGSMLVAGWMPADEFADLLSLRLPDGREYDTAAGLVLEALARIPAVGDIFHLQGWRIEVVDLDGRRIDKLLVSRDRPVVRHRQSDR</sequence>
<dbReference type="EMBL" id="QAOT01000019">
    <property type="protein sequence ID" value="PTR13839.1"/>
    <property type="molecule type" value="Genomic_DNA"/>
</dbReference>
<name>A0A2T5JUJ4_9RHOB</name>
<evidence type="ECO:0000256" key="5">
    <source>
        <dbReference type="ARBA" id="ARBA00022737"/>
    </source>
</evidence>
<evidence type="ECO:0000259" key="12">
    <source>
        <dbReference type="PROSITE" id="PS51371"/>
    </source>
</evidence>
<keyword evidence="3" id="KW-1003">Cell membrane</keyword>
<dbReference type="InterPro" id="IPR036318">
    <property type="entry name" value="FAD-bd_PCMH-like_sf"/>
</dbReference>
<keyword evidence="5" id="KW-0677">Repeat</keyword>
<evidence type="ECO:0000256" key="4">
    <source>
        <dbReference type="ARBA" id="ARBA00022692"/>
    </source>
</evidence>
<evidence type="ECO:0000256" key="9">
    <source>
        <dbReference type="PROSITE-ProRule" id="PRU00703"/>
    </source>
</evidence>
<dbReference type="PANTHER" id="PTHR43099">
    <property type="entry name" value="UPF0053 PROTEIN YRKA"/>
    <property type="match status" value="1"/>
</dbReference>
<dbReference type="InterPro" id="IPR051676">
    <property type="entry name" value="UPF0053_domain"/>
</dbReference>
<dbReference type="Pfam" id="PF01595">
    <property type="entry name" value="CNNM"/>
    <property type="match status" value="1"/>
</dbReference>
<dbReference type="InterPro" id="IPR016169">
    <property type="entry name" value="FAD-bd_PCMH_sub2"/>
</dbReference>
<feature type="domain" description="CBS" evidence="12">
    <location>
        <begin position="217"/>
        <end position="277"/>
    </location>
</feature>
<keyword evidence="7 9" id="KW-0129">CBS domain</keyword>
<evidence type="ECO:0000256" key="6">
    <source>
        <dbReference type="ARBA" id="ARBA00022989"/>
    </source>
</evidence>
<dbReference type="SMART" id="SM01091">
    <property type="entry name" value="CorC_HlyC"/>
    <property type="match status" value="1"/>
</dbReference>
<feature type="transmembrane region" description="Helical" evidence="11">
    <location>
        <begin position="6"/>
        <end position="26"/>
    </location>
</feature>
<evidence type="ECO:0000259" key="13">
    <source>
        <dbReference type="PROSITE" id="PS51846"/>
    </source>
</evidence>
<dbReference type="PANTHER" id="PTHR43099:SF5">
    <property type="entry name" value="HLYC_CORC FAMILY TRANSPORTER"/>
    <property type="match status" value="1"/>
</dbReference>
<comment type="similarity">
    <text evidence="2">Belongs to the UPF0053 family. Hemolysin C subfamily.</text>
</comment>
<dbReference type="AlphaFoldDB" id="A0A2T5JUJ4"/>
<evidence type="ECO:0000256" key="8">
    <source>
        <dbReference type="ARBA" id="ARBA00023136"/>
    </source>
</evidence>
<evidence type="ECO:0000313" key="15">
    <source>
        <dbReference type="Proteomes" id="UP000244060"/>
    </source>
</evidence>
<evidence type="ECO:0000256" key="1">
    <source>
        <dbReference type="ARBA" id="ARBA00004651"/>
    </source>
</evidence>
<keyword evidence="15" id="KW-1185">Reference proteome</keyword>
<dbReference type="InterPro" id="IPR005170">
    <property type="entry name" value="Transptr-assoc_dom"/>
</dbReference>
<reference evidence="14 15" key="1">
    <citation type="submission" date="2018-04" db="EMBL/GenBank/DDBJ databases">
        <title>Genomic Encyclopedia of Type Strains, Phase III (KMG-III): the genomes of soil and plant-associated and newly described type strains.</title>
        <authorList>
            <person name="Whitman W."/>
        </authorList>
    </citation>
    <scope>NUCLEOTIDE SEQUENCE [LARGE SCALE GENOMIC DNA]</scope>
    <source>
        <strain evidence="14 15">KA25</strain>
    </source>
</reference>
<dbReference type="Proteomes" id="UP000244060">
    <property type="component" value="Unassembled WGS sequence"/>
</dbReference>
<dbReference type="SUPFAM" id="SSF56176">
    <property type="entry name" value="FAD-binding/transporter-associated domain-like"/>
    <property type="match status" value="1"/>
</dbReference>
<evidence type="ECO:0000256" key="11">
    <source>
        <dbReference type="SAM" id="Phobius"/>
    </source>
</evidence>